<reference evidence="3 4" key="1">
    <citation type="journal article" date="2020" name="BMC Genomics">
        <title>Intraspecific diversification of the crop wild relative Brassica cretica Lam. using demographic model selection.</title>
        <authorList>
            <person name="Kioukis A."/>
            <person name="Michalopoulou V.A."/>
            <person name="Briers L."/>
            <person name="Pirintsos S."/>
            <person name="Studholme D.J."/>
            <person name="Pavlidis P."/>
            <person name="Sarris P.F."/>
        </authorList>
    </citation>
    <scope>NUCLEOTIDE SEQUENCE [LARGE SCALE GENOMIC DNA]</scope>
    <source>
        <strain evidence="4">cv. PFS-1207/04</strain>
    </source>
</reference>
<dbReference type="Proteomes" id="UP000266723">
    <property type="component" value="Unassembled WGS sequence"/>
</dbReference>
<keyword evidence="4" id="KW-1185">Reference proteome</keyword>
<dbReference type="EMBL" id="QGKV02000297">
    <property type="protein sequence ID" value="KAF3605402.1"/>
    <property type="molecule type" value="Genomic_DNA"/>
</dbReference>
<evidence type="ECO:0000313" key="3">
    <source>
        <dbReference type="EMBL" id="KAF3605402.1"/>
    </source>
</evidence>
<organism evidence="3 4">
    <name type="scientific">Brassica cretica</name>
    <name type="common">Mustard</name>
    <dbReference type="NCBI Taxonomy" id="69181"/>
    <lineage>
        <taxon>Eukaryota</taxon>
        <taxon>Viridiplantae</taxon>
        <taxon>Streptophyta</taxon>
        <taxon>Embryophyta</taxon>
        <taxon>Tracheophyta</taxon>
        <taxon>Spermatophyta</taxon>
        <taxon>Magnoliopsida</taxon>
        <taxon>eudicotyledons</taxon>
        <taxon>Gunneridae</taxon>
        <taxon>Pentapetalae</taxon>
        <taxon>rosids</taxon>
        <taxon>malvids</taxon>
        <taxon>Brassicales</taxon>
        <taxon>Brassicaceae</taxon>
        <taxon>Brassiceae</taxon>
        <taxon>Brassica</taxon>
    </lineage>
</organism>
<gene>
    <name evidence="3" type="ORF">DY000_02046239</name>
</gene>
<dbReference type="InterPro" id="IPR024768">
    <property type="entry name" value="Marf1"/>
</dbReference>
<name>A0ABQ7EPV7_BRACR</name>
<evidence type="ECO:0000313" key="4">
    <source>
        <dbReference type="Proteomes" id="UP000266723"/>
    </source>
</evidence>
<comment type="caution">
    <text evidence="3">The sequence shown here is derived from an EMBL/GenBank/DDBJ whole genome shotgun (WGS) entry which is preliminary data.</text>
</comment>
<feature type="compositionally biased region" description="Polar residues" evidence="1">
    <location>
        <begin position="237"/>
        <end position="247"/>
    </location>
</feature>
<dbReference type="Pfam" id="PF01936">
    <property type="entry name" value="NYN"/>
    <property type="match status" value="1"/>
</dbReference>
<evidence type="ECO:0000256" key="1">
    <source>
        <dbReference type="SAM" id="MobiDB-lite"/>
    </source>
</evidence>
<protein>
    <recommendedName>
        <fullName evidence="2">NYN domain-containing protein</fullName>
    </recommendedName>
</protein>
<sequence length="265" mass="29398">MDVKLTMESSGEHSVSILTHELFHLPRPPELFYSILPGSYQKEEALVATEVETGGSEVMRSTASAVEDADEVDYDDDYYVFWDVRSCGIPEDCDDRYASRVVTNVRLALNKMNYLGMIRFFGFGDCYRTPRKINNSIARSGITYLHVIGNGDKYADFSFITEGMLSRAQEFPSPTNYLLISGDSNLSITLNLLKKKGHNILLAQPNGEASGPLIKDASSVWFWDTLKLGGSPLIPNHATSHPTSSPAQPDDTDALSPSLKRQKCF</sequence>
<dbReference type="InterPro" id="IPR021139">
    <property type="entry name" value="NYN"/>
</dbReference>
<evidence type="ECO:0000259" key="2">
    <source>
        <dbReference type="Pfam" id="PF01936"/>
    </source>
</evidence>
<proteinExistence type="predicted"/>
<accession>A0ABQ7EPV7</accession>
<dbReference type="CDD" id="cd10910">
    <property type="entry name" value="PIN_limkain_b1_N_like"/>
    <property type="match status" value="1"/>
</dbReference>
<feature type="region of interest" description="Disordered" evidence="1">
    <location>
        <begin position="234"/>
        <end position="265"/>
    </location>
</feature>
<dbReference type="PANTHER" id="PTHR14379">
    <property type="entry name" value="LIMKAIN B LKAP"/>
    <property type="match status" value="1"/>
</dbReference>
<feature type="domain" description="NYN" evidence="2">
    <location>
        <begin position="79"/>
        <end position="218"/>
    </location>
</feature>
<dbReference type="PANTHER" id="PTHR14379:SF7">
    <property type="entry name" value="ENDONUCLEASE OR GLYCOSYL HYDROLASE-RELATED"/>
    <property type="match status" value="1"/>
</dbReference>